<comment type="caution">
    <text evidence="3">The sequence shown here is derived from an EMBL/GenBank/DDBJ whole genome shotgun (WGS) entry which is preliminary data.</text>
</comment>
<dbReference type="InterPro" id="IPR015421">
    <property type="entry name" value="PyrdxlP-dep_Trfase_major"/>
</dbReference>
<dbReference type="PANTHER" id="PTHR30244:SF36">
    <property type="entry name" value="3-OXO-GLUCOSE-6-PHOSPHATE:GLUTAMATE AMINOTRANSFERASE"/>
    <property type="match status" value="1"/>
</dbReference>
<dbReference type="EMBL" id="BARS01054237">
    <property type="protein sequence ID" value="GAG46903.1"/>
    <property type="molecule type" value="Genomic_DNA"/>
</dbReference>
<dbReference type="InterPro" id="IPR015422">
    <property type="entry name" value="PyrdxlP-dep_Trfase_small"/>
</dbReference>
<name>X0YDV0_9ZZZZ</name>
<dbReference type="Pfam" id="PF01041">
    <property type="entry name" value="DegT_DnrJ_EryC1"/>
    <property type="match status" value="1"/>
</dbReference>
<gene>
    <name evidence="3" type="ORF">S01H1_80329</name>
</gene>
<evidence type="ECO:0000313" key="3">
    <source>
        <dbReference type="EMBL" id="GAG46903.1"/>
    </source>
</evidence>
<dbReference type="PANTHER" id="PTHR30244">
    <property type="entry name" value="TRANSAMINASE"/>
    <property type="match status" value="1"/>
</dbReference>
<dbReference type="GO" id="GO:0030170">
    <property type="term" value="F:pyridoxal phosphate binding"/>
    <property type="evidence" value="ECO:0007669"/>
    <property type="project" value="TreeGrafter"/>
</dbReference>
<dbReference type="Gene3D" id="3.90.1150.10">
    <property type="entry name" value="Aspartate Aminotransferase, domain 1"/>
    <property type="match status" value="1"/>
</dbReference>
<protein>
    <recommendedName>
        <fullName evidence="4">DegT/DnrJ/EryC1/StrS aminotransferase</fullName>
    </recommendedName>
</protein>
<dbReference type="GO" id="GO:0008483">
    <property type="term" value="F:transaminase activity"/>
    <property type="evidence" value="ECO:0007669"/>
    <property type="project" value="TreeGrafter"/>
</dbReference>
<dbReference type="GO" id="GO:0000271">
    <property type="term" value="P:polysaccharide biosynthetic process"/>
    <property type="evidence" value="ECO:0007669"/>
    <property type="project" value="TreeGrafter"/>
</dbReference>
<dbReference type="Gene3D" id="3.40.640.10">
    <property type="entry name" value="Type I PLP-dependent aspartate aminotransferase-like (Major domain)"/>
    <property type="match status" value="1"/>
</dbReference>
<comment type="similarity">
    <text evidence="2">Belongs to the DegT/DnrJ/EryC1 family.</text>
</comment>
<dbReference type="InterPro" id="IPR000653">
    <property type="entry name" value="DegT/StrS_aminotransferase"/>
</dbReference>
<accession>X0YDV0</accession>
<sequence>MGAYGDAGAIVTSDDRLAKKARMLVNHGRIDKYNHEMEGINSRMDGLQAAILGVKLKYLPQWTEQRRENAYTYNECLKDSALVLPAEMDRVKAVYHLYVVRVPAGQRRHMMDYLKSKAISSGIHYPIALPYLKAYKYLNHTEDDFPHAAQASQECVSLPMFPELQESQIRYISDKIREFLDTTGFETKGNWVK</sequence>
<dbReference type="InterPro" id="IPR015424">
    <property type="entry name" value="PyrdxlP-dep_Trfase"/>
</dbReference>
<organism evidence="3">
    <name type="scientific">marine sediment metagenome</name>
    <dbReference type="NCBI Taxonomy" id="412755"/>
    <lineage>
        <taxon>unclassified sequences</taxon>
        <taxon>metagenomes</taxon>
        <taxon>ecological metagenomes</taxon>
    </lineage>
</organism>
<dbReference type="SUPFAM" id="SSF53383">
    <property type="entry name" value="PLP-dependent transferases"/>
    <property type="match status" value="1"/>
</dbReference>
<evidence type="ECO:0000256" key="2">
    <source>
        <dbReference type="ARBA" id="ARBA00037999"/>
    </source>
</evidence>
<keyword evidence="1" id="KW-0663">Pyridoxal phosphate</keyword>
<dbReference type="AlphaFoldDB" id="X0YDV0"/>
<reference evidence="3" key="1">
    <citation type="journal article" date="2014" name="Front. Microbiol.">
        <title>High frequency of phylogenetically diverse reductive dehalogenase-homologous genes in deep subseafloor sedimentary metagenomes.</title>
        <authorList>
            <person name="Kawai M."/>
            <person name="Futagami T."/>
            <person name="Toyoda A."/>
            <person name="Takaki Y."/>
            <person name="Nishi S."/>
            <person name="Hori S."/>
            <person name="Arai W."/>
            <person name="Tsubouchi T."/>
            <person name="Morono Y."/>
            <person name="Uchiyama I."/>
            <person name="Ito T."/>
            <person name="Fujiyama A."/>
            <person name="Inagaki F."/>
            <person name="Takami H."/>
        </authorList>
    </citation>
    <scope>NUCLEOTIDE SEQUENCE</scope>
    <source>
        <strain evidence="3">Expedition CK06-06</strain>
    </source>
</reference>
<proteinExistence type="inferred from homology"/>
<evidence type="ECO:0008006" key="4">
    <source>
        <dbReference type="Google" id="ProtNLM"/>
    </source>
</evidence>
<evidence type="ECO:0000256" key="1">
    <source>
        <dbReference type="ARBA" id="ARBA00022898"/>
    </source>
</evidence>